<protein>
    <submittedName>
        <fullName evidence="1">Uncharacterized protein</fullName>
    </submittedName>
</protein>
<dbReference type="EMBL" id="GBEZ01010069">
    <property type="protein sequence ID" value="JAC75573.1"/>
    <property type="molecule type" value="Transcribed_RNA"/>
</dbReference>
<organism evidence="1">
    <name type="scientific">Tetraselmis sp. GSL018</name>
    <dbReference type="NCBI Taxonomy" id="582737"/>
    <lineage>
        <taxon>Eukaryota</taxon>
        <taxon>Viridiplantae</taxon>
        <taxon>Chlorophyta</taxon>
        <taxon>core chlorophytes</taxon>
        <taxon>Chlorodendrophyceae</taxon>
        <taxon>Chlorodendrales</taxon>
        <taxon>Chlorodendraceae</taxon>
        <taxon>Tetraselmis</taxon>
    </lineage>
</organism>
<proteinExistence type="predicted"/>
<name>A0A061RUE0_9CHLO</name>
<accession>A0A061RUE0</accession>
<reference evidence="1" key="1">
    <citation type="submission" date="2014-05" db="EMBL/GenBank/DDBJ databases">
        <title>The transcriptome of the halophilic microalga Tetraselmis sp. GSL018 isolated from the Great Salt Lake, Utah.</title>
        <authorList>
            <person name="Jinkerson R.E."/>
            <person name="D'Adamo S."/>
            <person name="Posewitz M.C."/>
        </authorList>
    </citation>
    <scope>NUCLEOTIDE SEQUENCE</scope>
    <source>
        <strain evidence="1">GSL018</strain>
    </source>
</reference>
<dbReference type="AlphaFoldDB" id="A0A061RUE0"/>
<evidence type="ECO:0000313" key="1">
    <source>
        <dbReference type="EMBL" id="JAC75573.1"/>
    </source>
</evidence>
<gene>
    <name evidence="1" type="ORF">TSPGSL018_22718</name>
</gene>
<sequence length="521" mass="57297">MLRASSVRRSRDHASIWSNNVELSTRCQKPTRCLDDSSIGNLNRGTQKHVPGSSAPIAAACSRVERLSGSPLAEKKYLGSERLGTTNFQSPSTASVVQKISRDLRGLKPRGGDQRQLRRVSRPSSVFEVNPGPLEISCFERSKSFLSPTDRHCRSSQTYRSKRFLPIVTSPGASEFSSSPCPNSTQRTSFETVAESCSTKCKLRQSHSRGPFSSSYRISFPRGEGSHLIPEGRRSSNWHGTALKERHAHDKVCIDTGRCFTPFCQGSGAVASPAQSGKNAEDEPCAMAHPSIIEDSSRVINPGAVERTQVCHCHLKEDQDQDKYEKVLRHMASAERERLEELHEAELHAFARHEIGRQMEQTQHLREEAKGRDQPETPLSRVMRRKMTGAALAGARVEEATRDALLMRRLEAVYVSFALFGRWCPEELTRPRACCPGMGWTGFTALIRAAGIGGGRHRVMASAAAAFEELKPAGACRLGFPEFLATLSEISERGKLGADSVLGPILAINPEGILRIHVDSG</sequence>